<dbReference type="PANTHER" id="PTHR10724:SF7">
    <property type="entry name" value="SMALL RIBOSOMAL SUBUNIT PROTEIN BS1C"/>
    <property type="match status" value="1"/>
</dbReference>
<dbReference type="GO" id="GO:0003729">
    <property type="term" value="F:mRNA binding"/>
    <property type="evidence" value="ECO:0007669"/>
    <property type="project" value="TreeGrafter"/>
</dbReference>
<dbReference type="Pfam" id="PF00575">
    <property type="entry name" value="S1"/>
    <property type="match status" value="3"/>
</dbReference>
<dbReference type="InterPro" id="IPR012340">
    <property type="entry name" value="NA-bd_OB-fold"/>
</dbReference>
<evidence type="ECO:0000256" key="4">
    <source>
        <dbReference type="ARBA" id="ARBA00025604"/>
    </source>
</evidence>
<reference evidence="7 8" key="1">
    <citation type="journal article" date="2016" name="Nat. Commun.">
        <title>Thousands of microbial genomes shed light on interconnected biogeochemical processes in an aquifer system.</title>
        <authorList>
            <person name="Anantharaman K."/>
            <person name="Brown C.T."/>
            <person name="Hug L.A."/>
            <person name="Sharon I."/>
            <person name="Castelle C.J."/>
            <person name="Probst A.J."/>
            <person name="Thomas B.C."/>
            <person name="Singh A."/>
            <person name="Wilkins M.J."/>
            <person name="Karaoz U."/>
            <person name="Brodie E.L."/>
            <person name="Williams K.H."/>
            <person name="Hubbard S.S."/>
            <person name="Banfield J.F."/>
        </authorList>
    </citation>
    <scope>NUCLEOTIDE SEQUENCE [LARGE SCALE GENOMIC DNA]</scope>
</reference>
<dbReference type="AlphaFoldDB" id="A0A1F5DMU5"/>
<dbReference type="Proteomes" id="UP000178764">
    <property type="component" value="Unassembled WGS sequence"/>
</dbReference>
<protein>
    <recommendedName>
        <fullName evidence="6">S1 motif domain-containing protein</fullName>
    </recommendedName>
</protein>
<dbReference type="InterPro" id="IPR050437">
    <property type="entry name" value="Ribos_protein_bS1-like"/>
</dbReference>
<evidence type="ECO:0000256" key="1">
    <source>
        <dbReference type="ARBA" id="ARBA00006767"/>
    </source>
</evidence>
<evidence type="ECO:0000313" key="7">
    <source>
        <dbReference type="EMBL" id="OGD56463.1"/>
    </source>
</evidence>
<dbReference type="SMART" id="SM00316">
    <property type="entry name" value="S1"/>
    <property type="match status" value="4"/>
</dbReference>
<evidence type="ECO:0000256" key="3">
    <source>
        <dbReference type="ARBA" id="ARBA00023274"/>
    </source>
</evidence>
<dbReference type="PRINTS" id="PR00681">
    <property type="entry name" value="RIBOSOMALS1"/>
</dbReference>
<dbReference type="GO" id="GO:0006412">
    <property type="term" value="P:translation"/>
    <property type="evidence" value="ECO:0007669"/>
    <property type="project" value="TreeGrafter"/>
</dbReference>
<evidence type="ECO:0000259" key="6">
    <source>
        <dbReference type="PROSITE" id="PS50126"/>
    </source>
</evidence>
<dbReference type="InterPro" id="IPR003029">
    <property type="entry name" value="S1_domain"/>
</dbReference>
<name>A0A1F5DMU5_9BACT</name>
<dbReference type="FunFam" id="2.40.50.140:FF:000103">
    <property type="entry name" value="protein RRP5 homolog"/>
    <property type="match status" value="1"/>
</dbReference>
<comment type="function">
    <text evidence="4">Binds mRNA; thus facilitating recognition of the initiation point. It is needed to translate mRNA with a short Shine-Dalgarno (SD) purine-rich sequence.</text>
</comment>
<feature type="domain" description="S1 motif" evidence="6">
    <location>
        <begin position="107"/>
        <end position="185"/>
    </location>
</feature>
<sequence>MEKIPQTMADLADTYGNRLIPIKNGDIIEVKVLEVARNKITVDVAGFCIGIVPEREFSPDMSEVKVGEKILAYILTLENDDGNCILSLRRADKEKVAKILEEKFTTGGVITIKCNDANRGGLLCSFGDYEGFLPVSQLASSHYPKVSSGDKEEILNKLRDLVGQNFQVKILSFEPGAGKLIFSEKAAGDIIQQEKIKKYKVGDVLEGEITGVVDFGLFVNLGDIEGLVHISEVSWEHIENLRDLYKVGQKIKAKIISIENNRISLSIKRLTPDPWIKEVAKYTVGKTFSGKVIRITPFGAFVSLGEVDGLVHISEIGEKVTNPSEKLEVGKSYNFRIITVEPELHKLGLSMKGLEEKSTAKEPTKTKNKEKK</sequence>
<evidence type="ECO:0000313" key="8">
    <source>
        <dbReference type="Proteomes" id="UP000178764"/>
    </source>
</evidence>
<accession>A0A1F5DMU5</accession>
<feature type="domain" description="S1 motif" evidence="6">
    <location>
        <begin position="202"/>
        <end position="268"/>
    </location>
</feature>
<feature type="region of interest" description="Disordered" evidence="5">
    <location>
        <begin position="351"/>
        <end position="372"/>
    </location>
</feature>
<comment type="caution">
    <text evidence="7">The sequence shown here is derived from an EMBL/GenBank/DDBJ whole genome shotgun (WGS) entry which is preliminary data.</text>
</comment>
<evidence type="ECO:0000256" key="5">
    <source>
        <dbReference type="SAM" id="MobiDB-lite"/>
    </source>
</evidence>
<feature type="domain" description="S1 motif" evidence="6">
    <location>
        <begin position="285"/>
        <end position="352"/>
    </location>
</feature>
<feature type="domain" description="S1 motif" evidence="6">
    <location>
        <begin position="25"/>
        <end position="89"/>
    </location>
</feature>
<organism evidence="7 8">
    <name type="scientific">Candidatus Berkelbacteria bacterium RBG_13_40_8</name>
    <dbReference type="NCBI Taxonomy" id="1797467"/>
    <lineage>
        <taxon>Bacteria</taxon>
        <taxon>Candidatus Berkelbacteria</taxon>
    </lineage>
</organism>
<dbReference type="PROSITE" id="PS50126">
    <property type="entry name" value="S1"/>
    <property type="match status" value="4"/>
</dbReference>
<gene>
    <name evidence="7" type="ORF">A2V71_03720</name>
</gene>
<dbReference type="Gene3D" id="2.40.50.140">
    <property type="entry name" value="Nucleic acid-binding proteins"/>
    <property type="match status" value="4"/>
</dbReference>
<keyword evidence="2" id="KW-0689">Ribosomal protein</keyword>
<evidence type="ECO:0000256" key="2">
    <source>
        <dbReference type="ARBA" id="ARBA00022980"/>
    </source>
</evidence>
<comment type="similarity">
    <text evidence="1">Belongs to the bacterial ribosomal protein bS1 family.</text>
</comment>
<dbReference type="InterPro" id="IPR035104">
    <property type="entry name" value="Ribosomal_protein_S1-like"/>
</dbReference>
<feature type="compositionally biased region" description="Basic and acidic residues" evidence="5">
    <location>
        <begin position="353"/>
        <end position="372"/>
    </location>
</feature>
<dbReference type="EMBL" id="MEZT01000020">
    <property type="protein sequence ID" value="OGD56463.1"/>
    <property type="molecule type" value="Genomic_DNA"/>
</dbReference>
<dbReference type="GO" id="GO:0003735">
    <property type="term" value="F:structural constituent of ribosome"/>
    <property type="evidence" value="ECO:0007669"/>
    <property type="project" value="TreeGrafter"/>
</dbReference>
<keyword evidence="3" id="KW-0687">Ribonucleoprotein</keyword>
<proteinExistence type="inferred from homology"/>
<dbReference type="PANTHER" id="PTHR10724">
    <property type="entry name" value="30S RIBOSOMAL PROTEIN S1"/>
    <property type="match status" value="1"/>
</dbReference>
<dbReference type="SUPFAM" id="SSF50249">
    <property type="entry name" value="Nucleic acid-binding proteins"/>
    <property type="match status" value="4"/>
</dbReference>